<dbReference type="SUPFAM" id="SSF51905">
    <property type="entry name" value="FAD/NAD(P)-binding domain"/>
    <property type="match status" value="1"/>
</dbReference>
<dbReference type="Proteomes" id="UP000216013">
    <property type="component" value="Unassembled WGS sequence"/>
</dbReference>
<dbReference type="EMBL" id="NPBV01000021">
    <property type="protein sequence ID" value="PAD20711.1"/>
    <property type="molecule type" value="Genomic_DNA"/>
</dbReference>
<feature type="domain" description="FAD dependent oxidoreductase" evidence="5">
    <location>
        <begin position="4"/>
        <end position="354"/>
    </location>
</feature>
<comment type="cofactor">
    <cofactor evidence="1">
        <name>FAD</name>
        <dbReference type="ChEBI" id="CHEBI:57692"/>
    </cofactor>
</comment>
<dbReference type="InterPro" id="IPR006076">
    <property type="entry name" value="FAD-dep_OxRdtase"/>
</dbReference>
<dbReference type="SUPFAM" id="SSF54373">
    <property type="entry name" value="FAD-linked reductases, C-terminal domain"/>
    <property type="match status" value="1"/>
</dbReference>
<dbReference type="AlphaFoldDB" id="A0A268A9A9"/>
<evidence type="ECO:0000313" key="7">
    <source>
        <dbReference type="Proteomes" id="UP000216013"/>
    </source>
</evidence>
<name>A0A268A9A9_9BACI</name>
<dbReference type="PANTHER" id="PTHR10961:SF7">
    <property type="entry name" value="FAD DEPENDENT OXIDOREDUCTASE DOMAIN-CONTAINING PROTEIN"/>
    <property type="match status" value="1"/>
</dbReference>
<dbReference type="Gene3D" id="3.30.9.10">
    <property type="entry name" value="D-Amino Acid Oxidase, subunit A, domain 2"/>
    <property type="match status" value="1"/>
</dbReference>
<accession>A0A268A9A9</accession>
<comment type="caution">
    <text evidence="6">The sequence shown here is derived from an EMBL/GenBank/DDBJ whole genome shotgun (WGS) entry which is preliminary data.</text>
</comment>
<evidence type="ECO:0000256" key="2">
    <source>
        <dbReference type="ARBA" id="ARBA00022630"/>
    </source>
</evidence>
<reference evidence="6 7" key="1">
    <citation type="submission" date="2017-07" db="EMBL/GenBank/DDBJ databases">
        <title>Isolation and whole genome analysis of endospore-forming bacteria from heroin.</title>
        <authorList>
            <person name="Kalinowski J."/>
            <person name="Ahrens B."/>
            <person name="Al-Dilaimi A."/>
            <person name="Winkler A."/>
            <person name="Wibberg D."/>
            <person name="Schleenbecker U."/>
            <person name="Ruckert C."/>
            <person name="Wolfel R."/>
            <person name="Grass G."/>
        </authorList>
    </citation>
    <scope>NUCLEOTIDE SEQUENCE [LARGE SCALE GENOMIC DNA]</scope>
    <source>
        <strain evidence="6 7">7528</strain>
    </source>
</reference>
<dbReference type="RefSeq" id="WP_095261231.1">
    <property type="nucleotide sequence ID" value="NZ_NPBV01000021.1"/>
</dbReference>
<evidence type="ECO:0000256" key="3">
    <source>
        <dbReference type="ARBA" id="ARBA00022827"/>
    </source>
</evidence>
<evidence type="ECO:0000259" key="5">
    <source>
        <dbReference type="Pfam" id="PF01266"/>
    </source>
</evidence>
<sequence length="373" mass="41476">MLYDIIILGAGSMGMSAGYHLAKESQKVLMLDSYHPPHVHGSHHGETRIIRHAYGEGEAYVPFALRARELWKDLEQKLRKDIFIETGVLNCGPESSPFIQNVLKSGKRYDLHVEELSSDLMKKRWSGLTLPADYIGAYEKDAGYLRTDPILNGYAELATAYGAVLAGGQRVEEVQIKEGKIEVKTNNEIHRGKKLIVTAGAWGGDLLSQLGLQLPITVTRKTFAWLHADAPFNEDKFPCFSFDTDMGIYYGFPNINGTGLKIGRHDTGLAIHPDQKGASFHDGDVEELLSFLSRFMGGGTFRLSEGKTCMYSMTPDEDFIIDYHPDHPEVMFALGFSGHGFKFASAVGEVLSEMAMEKELTVDMGPFRLSRFV</sequence>
<proteinExistence type="predicted"/>
<evidence type="ECO:0000256" key="1">
    <source>
        <dbReference type="ARBA" id="ARBA00001974"/>
    </source>
</evidence>
<dbReference type="InterPro" id="IPR036188">
    <property type="entry name" value="FAD/NAD-bd_sf"/>
</dbReference>
<dbReference type="Pfam" id="PF01266">
    <property type="entry name" value="DAO"/>
    <property type="match status" value="1"/>
</dbReference>
<dbReference type="NCBIfam" id="NF008425">
    <property type="entry name" value="PRK11259.1"/>
    <property type="match status" value="1"/>
</dbReference>
<evidence type="ECO:0000256" key="4">
    <source>
        <dbReference type="ARBA" id="ARBA00023002"/>
    </source>
</evidence>
<keyword evidence="4" id="KW-0560">Oxidoreductase</keyword>
<dbReference type="GO" id="GO:0050660">
    <property type="term" value="F:flavin adenine dinucleotide binding"/>
    <property type="evidence" value="ECO:0007669"/>
    <property type="project" value="InterPro"/>
</dbReference>
<dbReference type="GO" id="GO:0005829">
    <property type="term" value="C:cytosol"/>
    <property type="evidence" value="ECO:0007669"/>
    <property type="project" value="TreeGrafter"/>
</dbReference>
<protein>
    <submittedName>
        <fullName evidence="6">N-methyltryptophan oxidase</fullName>
    </submittedName>
</protein>
<dbReference type="InterPro" id="IPR045170">
    <property type="entry name" value="MTOX"/>
</dbReference>
<keyword evidence="2" id="KW-0285">Flavoprotein</keyword>
<gene>
    <name evidence="6" type="ORF">CHH64_12465</name>
</gene>
<dbReference type="GO" id="GO:0008115">
    <property type="term" value="F:sarcosine oxidase activity"/>
    <property type="evidence" value="ECO:0007669"/>
    <property type="project" value="TreeGrafter"/>
</dbReference>
<evidence type="ECO:0000313" key="6">
    <source>
        <dbReference type="EMBL" id="PAD20711.1"/>
    </source>
</evidence>
<organism evidence="6 7">
    <name type="scientific">Terribacillus saccharophilus</name>
    <dbReference type="NCBI Taxonomy" id="361277"/>
    <lineage>
        <taxon>Bacteria</taxon>
        <taxon>Bacillati</taxon>
        <taxon>Bacillota</taxon>
        <taxon>Bacilli</taxon>
        <taxon>Bacillales</taxon>
        <taxon>Bacillaceae</taxon>
        <taxon>Terribacillus</taxon>
    </lineage>
</organism>
<dbReference type="Gene3D" id="3.50.50.60">
    <property type="entry name" value="FAD/NAD(P)-binding domain"/>
    <property type="match status" value="1"/>
</dbReference>
<keyword evidence="3" id="KW-0274">FAD</keyword>
<dbReference type="PANTHER" id="PTHR10961">
    <property type="entry name" value="PEROXISOMAL SARCOSINE OXIDASE"/>
    <property type="match status" value="1"/>
</dbReference>